<dbReference type="EMBL" id="GL762134">
    <property type="protein sequence ID" value="EFZ22014.1"/>
    <property type="molecule type" value="Genomic_DNA"/>
</dbReference>
<proteinExistence type="predicted"/>
<protein>
    <submittedName>
        <fullName evidence="1">Uncharacterized protein</fullName>
    </submittedName>
</protein>
<accession>E9IBP0</accession>
<feature type="non-terminal residue" evidence="1">
    <location>
        <position position="104"/>
    </location>
</feature>
<sequence>MENIEQVERELLKQCSQIATLVEFFVWLQRCDECLKERCSAKRPGLAIGHKQFLVARITRLSGAKTQLEKRFIHVVVVDTRALVPVIRKRSNGVRLTPRSRAAF</sequence>
<reference evidence="1" key="1">
    <citation type="journal article" date="2011" name="Proc. Natl. Acad. Sci. U.S.A.">
        <title>The genome of the fire ant Solenopsis invicta.</title>
        <authorList>
            <person name="Wurm Y."/>
            <person name="Wang J."/>
            <person name="Riba-Grognuz O."/>
            <person name="Corona M."/>
            <person name="Nygaard S."/>
            <person name="Hunt B.G."/>
            <person name="Ingram K.K."/>
            <person name="Falquet L."/>
            <person name="Nipitwattanaphon M."/>
            <person name="Gotzek D."/>
            <person name="Dijkstra M.B."/>
            <person name="Oettler J."/>
            <person name="Comtesse F."/>
            <person name="Shih C.J."/>
            <person name="Wu W.J."/>
            <person name="Yang C.C."/>
            <person name="Thomas J."/>
            <person name="Beaudoing E."/>
            <person name="Pradervand S."/>
            <person name="Flegel V."/>
            <person name="Cook E.D."/>
            <person name="Fabbretti R."/>
            <person name="Stockinger H."/>
            <person name="Long L."/>
            <person name="Farmerie W.G."/>
            <person name="Oakey J."/>
            <person name="Boomsma J.J."/>
            <person name="Pamilo P."/>
            <person name="Yi S.V."/>
            <person name="Heinze J."/>
            <person name="Goodisman M.A."/>
            <person name="Farinelli L."/>
            <person name="Harshman K."/>
            <person name="Hulo N."/>
            <person name="Cerutti L."/>
            <person name="Xenarios I."/>
            <person name="Shoemaker D."/>
            <person name="Keller L."/>
        </authorList>
    </citation>
    <scope>NUCLEOTIDE SEQUENCE [LARGE SCALE GENOMIC DNA]</scope>
</reference>
<evidence type="ECO:0000313" key="1">
    <source>
        <dbReference type="EMBL" id="EFZ22014.1"/>
    </source>
</evidence>
<organism>
    <name type="scientific">Solenopsis invicta</name>
    <name type="common">Red imported fire ant</name>
    <name type="synonym">Solenopsis wagneri</name>
    <dbReference type="NCBI Taxonomy" id="13686"/>
    <lineage>
        <taxon>Eukaryota</taxon>
        <taxon>Metazoa</taxon>
        <taxon>Ecdysozoa</taxon>
        <taxon>Arthropoda</taxon>
        <taxon>Hexapoda</taxon>
        <taxon>Insecta</taxon>
        <taxon>Pterygota</taxon>
        <taxon>Neoptera</taxon>
        <taxon>Endopterygota</taxon>
        <taxon>Hymenoptera</taxon>
        <taxon>Apocrita</taxon>
        <taxon>Aculeata</taxon>
        <taxon>Formicoidea</taxon>
        <taxon>Formicidae</taxon>
        <taxon>Myrmicinae</taxon>
        <taxon>Solenopsis</taxon>
    </lineage>
</organism>
<dbReference type="HOGENOM" id="CLU_2253387_0_0_1"/>
<dbReference type="AlphaFoldDB" id="E9IBP0"/>
<gene>
    <name evidence="1" type="ORF">SINV_07849</name>
</gene>
<name>E9IBP0_SOLIN</name>